<organism evidence="3 4">
    <name type="scientific">Clytia hemisphaerica</name>
    <dbReference type="NCBI Taxonomy" id="252671"/>
    <lineage>
        <taxon>Eukaryota</taxon>
        <taxon>Metazoa</taxon>
        <taxon>Cnidaria</taxon>
        <taxon>Hydrozoa</taxon>
        <taxon>Hydroidolina</taxon>
        <taxon>Leptothecata</taxon>
        <taxon>Obeliida</taxon>
        <taxon>Clytiidae</taxon>
        <taxon>Clytia</taxon>
    </lineage>
</organism>
<evidence type="ECO:0000259" key="1">
    <source>
        <dbReference type="Pfam" id="PF00675"/>
    </source>
</evidence>
<dbReference type="InterPro" id="IPR011249">
    <property type="entry name" value="Metalloenz_LuxS/M16"/>
</dbReference>
<sequence>SLASTNMQVTRLHGIFFGSVVLTFCVRVQNCSQSSVDTKLSSFWLFGERFFLNMLPSRGQKLASALARSLKSSTKNYSAAAVPLTESLEEDTISRKSPVVNSELKVTKLSNGICVASVDTGATVSRLSISSNVGSRHETAANLGINHLLKNASFLDNGERTSLRTVREVQEVGGSLEVNSSREVSSRTAAFLRNKLPEVMENIAPGITKPLYQAWEITDARNFSNQQNITVKGDDSAVNIENLHKAAYRTGLGNSLYCDDLSLGVYSSTEIAEYAQSNFVGNKMTIVGTDVSHDELVRYANDLFGSIQAGDKQVTPQQKYYGGDSRAHTSNEFTYASLVGEGVGMFNGDLATYLVLQRILGVGPYTKWGDNTQSSRLAKAAQAAVSGPLSINALNVSYSDSGLFGFNAITSPQNIGAVMKSAVTEIGNISKGQLSTEELERAKTQAKATILMLGESKDDLLDDLVKQITFNGSYVSPSQAVSSVDKVSVDNIAQAAKKLFAGKSTMSVTGNIATAPYADELM</sequence>
<dbReference type="Pfam" id="PF00675">
    <property type="entry name" value="Peptidase_M16"/>
    <property type="match status" value="1"/>
</dbReference>
<feature type="domain" description="Peptidase M16 N-terminal" evidence="1">
    <location>
        <begin position="115"/>
        <end position="259"/>
    </location>
</feature>
<dbReference type="InterPro" id="IPR011765">
    <property type="entry name" value="Pept_M16_N"/>
</dbReference>
<dbReference type="InterPro" id="IPR007863">
    <property type="entry name" value="Peptidase_M16_C"/>
</dbReference>
<evidence type="ECO:0000313" key="4">
    <source>
        <dbReference type="Proteomes" id="UP000594262"/>
    </source>
</evidence>
<proteinExistence type="predicted"/>
<dbReference type="Gene3D" id="3.30.830.10">
    <property type="entry name" value="Metalloenzyme, LuxS/M16 peptidase-like"/>
    <property type="match status" value="2"/>
</dbReference>
<dbReference type="SUPFAM" id="SSF63411">
    <property type="entry name" value="LuxS/MPP-like metallohydrolase"/>
    <property type="match status" value="2"/>
</dbReference>
<accession>A0A7M5V756</accession>
<dbReference type="Pfam" id="PF05193">
    <property type="entry name" value="Peptidase_M16_C"/>
    <property type="match status" value="1"/>
</dbReference>
<reference evidence="3" key="1">
    <citation type="submission" date="2021-01" db="UniProtKB">
        <authorList>
            <consortium name="EnsemblMetazoa"/>
        </authorList>
    </citation>
    <scope>IDENTIFICATION</scope>
</reference>
<keyword evidence="4" id="KW-1185">Reference proteome</keyword>
<dbReference type="PANTHER" id="PTHR11851">
    <property type="entry name" value="METALLOPROTEASE"/>
    <property type="match status" value="1"/>
</dbReference>
<dbReference type="GO" id="GO:0046872">
    <property type="term" value="F:metal ion binding"/>
    <property type="evidence" value="ECO:0007669"/>
    <property type="project" value="InterPro"/>
</dbReference>
<dbReference type="FunFam" id="3.30.830.10:FF:000039">
    <property type="entry name" value="Ubiquinol-cytochrome c reductase core subunit 2"/>
    <property type="match status" value="1"/>
</dbReference>
<dbReference type="PANTHER" id="PTHR11851:SF226">
    <property type="entry name" value="CYTOCHROME B-C1 COMPLEX SUBUNIT 2, MITOCHONDRIAL"/>
    <property type="match status" value="1"/>
</dbReference>
<dbReference type="InterPro" id="IPR050361">
    <property type="entry name" value="MPP/UQCRC_Complex"/>
</dbReference>
<protein>
    <submittedName>
        <fullName evidence="3">Uncharacterized protein</fullName>
    </submittedName>
</protein>
<feature type="domain" description="Peptidase M16 C-terminal" evidence="2">
    <location>
        <begin position="269"/>
        <end position="445"/>
    </location>
</feature>
<evidence type="ECO:0000259" key="2">
    <source>
        <dbReference type="Pfam" id="PF05193"/>
    </source>
</evidence>
<dbReference type="GO" id="GO:0005739">
    <property type="term" value="C:mitochondrion"/>
    <property type="evidence" value="ECO:0007669"/>
    <property type="project" value="TreeGrafter"/>
</dbReference>
<dbReference type="OrthoDB" id="6369905at2759"/>
<evidence type="ECO:0000313" key="3">
    <source>
        <dbReference type="EnsemblMetazoa" id="CLYHEMP008641.1"/>
    </source>
</evidence>
<dbReference type="Proteomes" id="UP000594262">
    <property type="component" value="Unplaced"/>
</dbReference>
<dbReference type="EnsemblMetazoa" id="CLYHEMT008641.1">
    <property type="protein sequence ID" value="CLYHEMP008641.1"/>
    <property type="gene ID" value="CLYHEMG008641"/>
</dbReference>
<name>A0A7M5V756_9CNID</name>
<dbReference type="AlphaFoldDB" id="A0A7M5V756"/>